<dbReference type="NCBIfam" id="TIGR00453">
    <property type="entry name" value="ispD"/>
    <property type="match status" value="1"/>
</dbReference>
<name>A0A6J7NZK4_9ZZZZ</name>
<dbReference type="SUPFAM" id="SSF53448">
    <property type="entry name" value="Nucleotide-diphospho-sugar transferases"/>
    <property type="match status" value="1"/>
</dbReference>
<evidence type="ECO:0000313" key="7">
    <source>
        <dbReference type="EMBL" id="CAB4996223.1"/>
    </source>
</evidence>
<dbReference type="InterPro" id="IPR034683">
    <property type="entry name" value="IspD/TarI"/>
</dbReference>
<gene>
    <name evidence="7" type="ORF">UFOPK3974_01232</name>
</gene>
<evidence type="ECO:0000256" key="5">
    <source>
        <dbReference type="ARBA" id="ARBA00022695"/>
    </source>
</evidence>
<dbReference type="EMBL" id="CAFBOR010000190">
    <property type="protein sequence ID" value="CAB4996223.1"/>
    <property type="molecule type" value="Genomic_DNA"/>
</dbReference>
<evidence type="ECO:0000256" key="4">
    <source>
        <dbReference type="ARBA" id="ARBA00022679"/>
    </source>
</evidence>
<protein>
    <recommendedName>
        <fullName evidence="3">2-C-methyl-D-erythritol 4-phosphate cytidylyltransferase</fullName>
        <ecNumber evidence="3">2.7.7.60</ecNumber>
    </recommendedName>
</protein>
<accession>A0A6J7NZK4</accession>
<organism evidence="7">
    <name type="scientific">freshwater metagenome</name>
    <dbReference type="NCBI Taxonomy" id="449393"/>
    <lineage>
        <taxon>unclassified sequences</taxon>
        <taxon>metagenomes</taxon>
        <taxon>ecological metagenomes</taxon>
    </lineage>
</organism>
<keyword evidence="5" id="KW-0548">Nucleotidyltransferase</keyword>
<dbReference type="PROSITE" id="PS01295">
    <property type="entry name" value="ISPD"/>
    <property type="match status" value="1"/>
</dbReference>
<keyword evidence="6" id="KW-0414">Isoprene biosynthesis</keyword>
<dbReference type="InterPro" id="IPR001228">
    <property type="entry name" value="IspD"/>
</dbReference>
<dbReference type="Gene3D" id="3.90.550.10">
    <property type="entry name" value="Spore Coat Polysaccharide Biosynthesis Protein SpsA, Chain A"/>
    <property type="match status" value="1"/>
</dbReference>
<dbReference type="AlphaFoldDB" id="A0A6J7NZK4"/>
<sequence>MTTWAILLGAGSGTRFGAQKQFLDLGGARIIDRAIHGAHDAVDAVVLVLPPGESWVGPAVHAVVEGGALRSDSVRAGLAVIPPEVEVIVVHDVARPLATRATYFAVIDAVKAGADGAVPGIAISDTIKRVNQSTVVETLNRSELVAVQTPQAFNSTKLRDAHLAGGDATDDAGLIEAIGGTVMVVQGDVLNLKITDGSDLLRLEALLAERSVSEGDAGESA</sequence>
<dbReference type="GO" id="GO:0050518">
    <property type="term" value="F:2-C-methyl-D-erythritol 4-phosphate cytidylyltransferase activity"/>
    <property type="evidence" value="ECO:0007669"/>
    <property type="project" value="UniProtKB-EC"/>
</dbReference>
<reference evidence="7" key="1">
    <citation type="submission" date="2020-05" db="EMBL/GenBank/DDBJ databases">
        <authorList>
            <person name="Chiriac C."/>
            <person name="Salcher M."/>
            <person name="Ghai R."/>
            <person name="Kavagutti S V."/>
        </authorList>
    </citation>
    <scope>NUCLEOTIDE SEQUENCE</scope>
</reference>
<dbReference type="InterPro" id="IPR018294">
    <property type="entry name" value="ISPD_synthase_CS"/>
</dbReference>
<dbReference type="InterPro" id="IPR029044">
    <property type="entry name" value="Nucleotide-diphossugar_trans"/>
</dbReference>
<dbReference type="PANTHER" id="PTHR32125">
    <property type="entry name" value="2-C-METHYL-D-ERYTHRITOL 4-PHOSPHATE CYTIDYLYLTRANSFERASE, CHLOROPLASTIC"/>
    <property type="match status" value="1"/>
</dbReference>
<comment type="similarity">
    <text evidence="2">Belongs to the IspD/TarI cytidylyltransferase family. IspD subfamily.</text>
</comment>
<evidence type="ECO:0000256" key="6">
    <source>
        <dbReference type="ARBA" id="ARBA00023229"/>
    </source>
</evidence>
<evidence type="ECO:0000256" key="2">
    <source>
        <dbReference type="ARBA" id="ARBA00009789"/>
    </source>
</evidence>
<dbReference type="CDD" id="cd02516">
    <property type="entry name" value="CDP-ME_synthetase"/>
    <property type="match status" value="1"/>
</dbReference>
<proteinExistence type="inferred from homology"/>
<dbReference type="GO" id="GO:0019288">
    <property type="term" value="P:isopentenyl diphosphate biosynthetic process, methylerythritol 4-phosphate pathway"/>
    <property type="evidence" value="ECO:0007669"/>
    <property type="project" value="UniProtKB-UniPathway"/>
</dbReference>
<evidence type="ECO:0000256" key="1">
    <source>
        <dbReference type="ARBA" id="ARBA00004787"/>
    </source>
</evidence>
<dbReference type="Pfam" id="PF01128">
    <property type="entry name" value="IspD"/>
    <property type="match status" value="1"/>
</dbReference>
<dbReference type="UniPathway" id="UPA00056">
    <property type="reaction ID" value="UER00093"/>
</dbReference>
<dbReference type="InterPro" id="IPR050088">
    <property type="entry name" value="IspD/TarI_cytidylyltransf_bact"/>
</dbReference>
<keyword evidence="4" id="KW-0808">Transferase</keyword>
<evidence type="ECO:0000256" key="3">
    <source>
        <dbReference type="ARBA" id="ARBA00012526"/>
    </source>
</evidence>
<dbReference type="EC" id="2.7.7.60" evidence="3"/>
<dbReference type="PANTHER" id="PTHR32125:SF4">
    <property type="entry name" value="2-C-METHYL-D-ERYTHRITOL 4-PHOSPHATE CYTIDYLYLTRANSFERASE, CHLOROPLASTIC"/>
    <property type="match status" value="1"/>
</dbReference>
<comment type="pathway">
    <text evidence="1">Isoprenoid biosynthesis; isopentenyl diphosphate biosynthesis via DXP pathway; isopentenyl diphosphate from 1-deoxy-D-xylulose 5-phosphate: step 2/6.</text>
</comment>